<gene>
    <name evidence="1" type="ORF">PORY_001002</name>
</gene>
<accession>A0ACB7CCH2</accession>
<reference evidence="1 2" key="1">
    <citation type="journal article" date="2021" name="Commun. Biol.">
        <title>Genomic insights into the host specific adaptation of the Pneumocystis genus.</title>
        <authorList>
            <person name="Cisse O.H."/>
            <person name="Ma L."/>
            <person name="Dekker J.P."/>
            <person name="Khil P.P."/>
            <person name="Youn J.-H."/>
            <person name="Brenchley J.M."/>
            <person name="Blair R."/>
            <person name="Pahar B."/>
            <person name="Chabe M."/>
            <person name="Van Rompay K.K.A."/>
            <person name="Keesler R."/>
            <person name="Sukura A."/>
            <person name="Hirsch V."/>
            <person name="Kutty G."/>
            <person name="Liu Y."/>
            <person name="Peng L."/>
            <person name="Chen J."/>
            <person name="Song J."/>
            <person name="Weissenbacher-Lang C."/>
            <person name="Xu J."/>
            <person name="Upham N.S."/>
            <person name="Stajich J.E."/>
            <person name="Cuomo C.A."/>
            <person name="Cushion M.T."/>
            <person name="Kovacs J.A."/>
        </authorList>
    </citation>
    <scope>NUCLEOTIDE SEQUENCE [LARGE SCALE GENOMIC DNA]</scope>
    <source>
        <strain evidence="1 2">RABM</strain>
    </source>
</reference>
<sequence>MEESESKSGINQNKIDSSETLSDFYVNFCNINDIKDYENCIYSLEASEKSTESVKDFDDSCPVHEYIQKHKKINQDKFRKGIDEKREGFVYYYLRWPLLVFVFGYLFVLSIIYIITRFYIMLYENLFIWRGQRQHLRKKLYEANSYDEWKLAASELDRFLENDKWMENPQFDYYDYQLINKVLKLLKMHRKNDDIEALKNVLETCIKPNFGGIENPRLYSRTYLGTKYLVDCYITEVERCLKHVIDSSKISMENKQTFFEYLTKNYGHSALCLSGGATFAYYHLGVIKALLDTKLLPNIITGTSGGALIASLVCTRTDEELAALLVPELSCKITACHETTFVWLKRWWRTGARFDAVDCAIRCTWFTRGSTTFKEAYERTGRILNISVVPDDIHSPPKLVNYLTAPNTVIWSALIASAAIPGILNPVPLMSKNSDGRLIPYNFGNKWKDGSLRTDIPLNSLHTYFDVTCSIVSQVNPHIKTWFFSPRGAVGHPVSHRKGKGWRGGFLGSAIEQYLKHDMIKWLRVLRDLELMPRPLGQDWTHVFLQKFEGNITIWPKTLPSDFWYILSDPDKTRLSRMILYGQKATFPKLQFISHRMKIEKLIKYGLLQTQLHSIKENRLTNPFYNVK</sequence>
<keyword evidence="2" id="KW-1185">Reference proteome</keyword>
<evidence type="ECO:0000313" key="1">
    <source>
        <dbReference type="EMBL" id="KAG4305446.1"/>
    </source>
</evidence>
<name>A0ACB7CCH2_9ASCO</name>
<organism evidence="1 2">
    <name type="scientific">Pneumocystis oryctolagi</name>
    <dbReference type="NCBI Taxonomy" id="42067"/>
    <lineage>
        <taxon>Eukaryota</taxon>
        <taxon>Fungi</taxon>
        <taxon>Dikarya</taxon>
        <taxon>Ascomycota</taxon>
        <taxon>Taphrinomycotina</taxon>
        <taxon>Pneumocystomycetes</taxon>
        <taxon>Pneumocystaceae</taxon>
        <taxon>Pneumocystis</taxon>
    </lineage>
</organism>
<protein>
    <submittedName>
        <fullName evidence="1">Uncharacterized protein</fullName>
    </submittedName>
</protein>
<evidence type="ECO:0000313" key="2">
    <source>
        <dbReference type="Proteomes" id="UP000768646"/>
    </source>
</evidence>
<dbReference type="Proteomes" id="UP000768646">
    <property type="component" value="Unassembled WGS sequence"/>
</dbReference>
<comment type="caution">
    <text evidence="1">The sequence shown here is derived from an EMBL/GenBank/DDBJ whole genome shotgun (WGS) entry which is preliminary data.</text>
</comment>
<proteinExistence type="predicted"/>
<dbReference type="EMBL" id="JABTEG010000003">
    <property type="protein sequence ID" value="KAG4305446.1"/>
    <property type="molecule type" value="Genomic_DNA"/>
</dbReference>